<sequence>MEIHIVSADDVGDTAKLEEKAASLAGENVVLDSSQTIGKNFQTVDSSVRAILIIKKSAEGAVRVFGKDIRNVVTGPNEDGFVIVAVKEGETCRLLGTPTIRYFRCLRS</sequence>
<organism evidence="1 2">
    <name type="scientific">Ajellomyces capsulatus</name>
    <name type="common">Darling's disease fungus</name>
    <name type="synonym">Histoplasma capsulatum</name>
    <dbReference type="NCBI Taxonomy" id="5037"/>
    <lineage>
        <taxon>Eukaryota</taxon>
        <taxon>Fungi</taxon>
        <taxon>Dikarya</taxon>
        <taxon>Ascomycota</taxon>
        <taxon>Pezizomycotina</taxon>
        <taxon>Eurotiomycetes</taxon>
        <taxon>Eurotiomycetidae</taxon>
        <taxon>Onygenales</taxon>
        <taxon>Ajellomycetaceae</taxon>
        <taxon>Histoplasma</taxon>
    </lineage>
</organism>
<dbReference type="Proteomes" id="UP000663671">
    <property type="component" value="Chromosome 5"/>
</dbReference>
<gene>
    <name evidence="1" type="ORF">I7I51_03922</name>
</gene>
<dbReference type="OrthoDB" id="4368117at2759"/>
<proteinExistence type="predicted"/>
<dbReference type="EMBL" id="CP069111">
    <property type="protein sequence ID" value="QSS61745.1"/>
    <property type="molecule type" value="Genomic_DNA"/>
</dbReference>
<evidence type="ECO:0000313" key="2">
    <source>
        <dbReference type="Proteomes" id="UP000663671"/>
    </source>
</evidence>
<protein>
    <submittedName>
        <fullName evidence="1">Uncharacterized protein</fullName>
    </submittedName>
</protein>
<dbReference type="AlphaFoldDB" id="A0A8A1M7R4"/>
<dbReference type="VEuPathDB" id="FungiDB:I7I51_03922"/>
<evidence type="ECO:0000313" key="1">
    <source>
        <dbReference type="EMBL" id="QSS61745.1"/>
    </source>
</evidence>
<reference evidence="1" key="1">
    <citation type="submission" date="2021-01" db="EMBL/GenBank/DDBJ databases">
        <title>Chromosome-level genome assembly of a human fungal pathogen reveals clustering of transcriptionally co-regulated genes.</title>
        <authorList>
            <person name="Voorhies M."/>
            <person name="Cohen S."/>
            <person name="Shea T.P."/>
            <person name="Petrus S."/>
            <person name="Munoz J.F."/>
            <person name="Poplawski S."/>
            <person name="Goldman W.E."/>
            <person name="Michael T."/>
            <person name="Cuomo C.A."/>
            <person name="Sil A."/>
            <person name="Beyhan S."/>
        </authorList>
    </citation>
    <scope>NUCLEOTIDE SEQUENCE</scope>
    <source>
        <strain evidence="1">WU24</strain>
    </source>
</reference>
<accession>A0A8A1M7R4</accession>
<name>A0A8A1M7R4_AJECA</name>